<dbReference type="STRING" id="641025.SAMN05421507_11045"/>
<feature type="compositionally biased region" description="Polar residues" evidence="1">
    <location>
        <begin position="261"/>
        <end position="275"/>
    </location>
</feature>
<gene>
    <name evidence="2" type="ORF">SAMN05421507_11045</name>
</gene>
<dbReference type="EMBL" id="FNIX01000010">
    <property type="protein sequence ID" value="SDP54036.1"/>
    <property type="molecule type" value="Genomic_DNA"/>
</dbReference>
<name>A0A1H0TKM0_9PSEU</name>
<evidence type="ECO:0000313" key="3">
    <source>
        <dbReference type="Proteomes" id="UP000199691"/>
    </source>
</evidence>
<accession>A0A1H0TKM0</accession>
<protein>
    <submittedName>
        <fullName evidence="2">Uncharacterized protein</fullName>
    </submittedName>
</protein>
<dbReference type="Proteomes" id="UP000199691">
    <property type="component" value="Unassembled WGS sequence"/>
</dbReference>
<proteinExistence type="predicted"/>
<organism evidence="2 3">
    <name type="scientific">Lentzea jiangxiensis</name>
    <dbReference type="NCBI Taxonomy" id="641025"/>
    <lineage>
        <taxon>Bacteria</taxon>
        <taxon>Bacillati</taxon>
        <taxon>Actinomycetota</taxon>
        <taxon>Actinomycetes</taxon>
        <taxon>Pseudonocardiales</taxon>
        <taxon>Pseudonocardiaceae</taxon>
        <taxon>Lentzea</taxon>
    </lineage>
</organism>
<keyword evidence="3" id="KW-1185">Reference proteome</keyword>
<sequence>MNRTTGALCVSGNAGGLFHLRRGVVIAVESAGSGSFAAALVGRRSARDIAFAIGRGLHPVTVEISRMLGEGLLEIAPVATAFSSSHRGLPSLRPRVAAGRTSGMSLGTSGGGDWLNLEIAAAGNTEVVRSKLRVMQTLGLNDTIEDILITLHRQYHLIRLMSGVKARGRSSCTSCWSATSRTSRWRATSSSASRTNRRSEQLGKGVRAGGTGAHPLLRQCTSTGLASRDTATCRSTNTASTSATATSTAEIQNARWKPEVSASSRPTPDASNDDV</sequence>
<reference evidence="3" key="1">
    <citation type="submission" date="2016-10" db="EMBL/GenBank/DDBJ databases">
        <authorList>
            <person name="Varghese N."/>
            <person name="Submissions S."/>
        </authorList>
    </citation>
    <scope>NUCLEOTIDE SEQUENCE [LARGE SCALE GENOMIC DNA]</scope>
    <source>
        <strain evidence="3">CGMCC 4.6609</strain>
    </source>
</reference>
<feature type="region of interest" description="Disordered" evidence="1">
    <location>
        <begin position="228"/>
        <end position="275"/>
    </location>
</feature>
<evidence type="ECO:0000313" key="2">
    <source>
        <dbReference type="EMBL" id="SDP54036.1"/>
    </source>
</evidence>
<dbReference type="AlphaFoldDB" id="A0A1H0TKM0"/>
<feature type="region of interest" description="Disordered" evidence="1">
    <location>
        <begin position="186"/>
        <end position="215"/>
    </location>
</feature>
<feature type="compositionally biased region" description="Low complexity" evidence="1">
    <location>
        <begin position="230"/>
        <end position="249"/>
    </location>
</feature>
<evidence type="ECO:0000256" key="1">
    <source>
        <dbReference type="SAM" id="MobiDB-lite"/>
    </source>
</evidence>